<dbReference type="PROSITE" id="PS51257">
    <property type="entry name" value="PROKAR_LIPOPROTEIN"/>
    <property type="match status" value="1"/>
</dbReference>
<name>A0A419X9G1_9BACT</name>
<dbReference type="EMBL" id="RAPQ01000008">
    <property type="protein sequence ID" value="RKE04404.1"/>
    <property type="molecule type" value="Genomic_DNA"/>
</dbReference>
<comment type="caution">
    <text evidence="1">The sequence shown here is derived from an EMBL/GenBank/DDBJ whole genome shotgun (WGS) entry which is preliminary data.</text>
</comment>
<accession>A0A419X9G1</accession>
<keyword evidence="2" id="KW-1185">Reference proteome</keyword>
<organism evidence="1 2">
    <name type="scientific">Marinifilum flexuosum</name>
    <dbReference type="NCBI Taxonomy" id="1117708"/>
    <lineage>
        <taxon>Bacteria</taxon>
        <taxon>Pseudomonadati</taxon>
        <taxon>Bacteroidota</taxon>
        <taxon>Bacteroidia</taxon>
        <taxon>Marinilabiliales</taxon>
        <taxon>Marinifilaceae</taxon>
    </lineage>
</organism>
<proteinExistence type="predicted"/>
<sequence>MKFIQVILIFYLGLIMFGCNLPENKKTTKKHLEILEQYYRTNDTYFLEIPAGWDTVYNVGSITFTNPGFKELNGSESSFGMFISKSIHFSGDSLTFEVNDYISGKKNVCQIDPDYAAAPTYERLSVWYHYKGQNVYINNSNDTKYYPDLKWSNHIECTGEKVYDNLQTVEGVVKVLNDWGIPLAGASL</sequence>
<dbReference type="AlphaFoldDB" id="A0A419X9G1"/>
<protein>
    <submittedName>
        <fullName evidence="1">Uncharacterized protein</fullName>
    </submittedName>
</protein>
<dbReference type="RefSeq" id="WP_147375932.1">
    <property type="nucleotide sequence ID" value="NZ_CANNEC010000005.1"/>
</dbReference>
<dbReference type="Proteomes" id="UP000284531">
    <property type="component" value="Unassembled WGS sequence"/>
</dbReference>
<evidence type="ECO:0000313" key="2">
    <source>
        <dbReference type="Proteomes" id="UP000284531"/>
    </source>
</evidence>
<reference evidence="1 2" key="1">
    <citation type="submission" date="2018-09" db="EMBL/GenBank/DDBJ databases">
        <title>Genomic Encyclopedia of Archaeal and Bacterial Type Strains, Phase II (KMG-II): from individual species to whole genera.</title>
        <authorList>
            <person name="Goeker M."/>
        </authorList>
    </citation>
    <scope>NUCLEOTIDE SEQUENCE [LARGE SCALE GENOMIC DNA]</scope>
    <source>
        <strain evidence="1 2">DSM 21950</strain>
    </source>
</reference>
<gene>
    <name evidence="1" type="ORF">BXY64_1424</name>
</gene>
<evidence type="ECO:0000313" key="1">
    <source>
        <dbReference type="EMBL" id="RKE04404.1"/>
    </source>
</evidence>